<dbReference type="PANTHER" id="PTHR31024:SF3">
    <property type="entry name" value="C-TYPE LECTIN-RELATED"/>
    <property type="match status" value="1"/>
</dbReference>
<dbReference type="InterPro" id="IPR036465">
    <property type="entry name" value="vWFA_dom_sf"/>
</dbReference>
<dbReference type="Pfam" id="PF00092">
    <property type="entry name" value="VWA"/>
    <property type="match status" value="1"/>
</dbReference>
<dbReference type="SUPFAM" id="SSF53300">
    <property type="entry name" value="vWA-like"/>
    <property type="match status" value="1"/>
</dbReference>
<evidence type="ECO:0000259" key="1">
    <source>
        <dbReference type="PROSITE" id="PS50234"/>
    </source>
</evidence>
<evidence type="ECO:0000313" key="2">
    <source>
        <dbReference type="Proteomes" id="UP000887577"/>
    </source>
</evidence>
<dbReference type="InterPro" id="IPR002035">
    <property type="entry name" value="VWF_A"/>
</dbReference>
<sequence>MIPLHFLNYPVAGFKWNDYLLDPTIPISTKEYIFPVNFQYEFLFDFITNEYQMEGVFLGELIGRNDPCWIKNSNVPFTDATYSTYFCCTNFGDAPTTTTPPPSSDPVNGTLCSSDTTSAWLDVVFVVDISSAMSTSNLNTLSGEIASQMLSFNIGSKGNHTTRAGIVLYATNATIFYHLSDTTNFNDFENKLTSLSDQQNSGDSRVNVQNALLMASNMIPVKGEETKIRHRIPIIALFAAAYNSEDNQNIGPIVNRIKEDGITILVVNYDPGSNQTKNSLKKIASFGYYYTLNQDNLFPMLTSAYTQSKF</sequence>
<keyword evidence="2" id="KW-1185">Reference proteome</keyword>
<dbReference type="Gene3D" id="3.40.50.410">
    <property type="entry name" value="von Willebrand factor, type A domain"/>
    <property type="match status" value="1"/>
</dbReference>
<evidence type="ECO:0000313" key="3">
    <source>
        <dbReference type="WBParaSite" id="PSU_v2.g13389.t1"/>
    </source>
</evidence>
<dbReference type="Proteomes" id="UP000887577">
    <property type="component" value="Unplaced"/>
</dbReference>
<dbReference type="WBParaSite" id="PSU_v2.g13389.t1">
    <property type="protein sequence ID" value="PSU_v2.g13389.t1"/>
    <property type="gene ID" value="PSU_v2.g13389"/>
</dbReference>
<dbReference type="PANTHER" id="PTHR31024">
    <property type="entry name" value="C-TYPE LECTIN"/>
    <property type="match status" value="1"/>
</dbReference>
<dbReference type="PROSITE" id="PS50234">
    <property type="entry name" value="VWFA"/>
    <property type="match status" value="1"/>
</dbReference>
<accession>A0A914Y3N7</accession>
<reference evidence="3" key="1">
    <citation type="submission" date="2022-11" db="UniProtKB">
        <authorList>
            <consortium name="WormBaseParasite"/>
        </authorList>
    </citation>
    <scope>IDENTIFICATION</scope>
</reference>
<protein>
    <submittedName>
        <fullName evidence="3">VWFA domain-containing protein</fullName>
    </submittedName>
</protein>
<feature type="domain" description="VWFA" evidence="1">
    <location>
        <begin position="122"/>
        <end position="310"/>
    </location>
</feature>
<organism evidence="2 3">
    <name type="scientific">Panagrolaimus superbus</name>
    <dbReference type="NCBI Taxonomy" id="310955"/>
    <lineage>
        <taxon>Eukaryota</taxon>
        <taxon>Metazoa</taxon>
        <taxon>Ecdysozoa</taxon>
        <taxon>Nematoda</taxon>
        <taxon>Chromadorea</taxon>
        <taxon>Rhabditida</taxon>
        <taxon>Tylenchina</taxon>
        <taxon>Panagrolaimomorpha</taxon>
        <taxon>Panagrolaimoidea</taxon>
        <taxon>Panagrolaimidae</taxon>
        <taxon>Panagrolaimus</taxon>
    </lineage>
</organism>
<proteinExistence type="predicted"/>
<dbReference type="AlphaFoldDB" id="A0A914Y3N7"/>
<name>A0A914Y3N7_9BILA</name>
<dbReference type="SMART" id="SM00327">
    <property type="entry name" value="VWA"/>
    <property type="match status" value="1"/>
</dbReference>